<comment type="caution">
    <text evidence="1">The sequence shown here is derived from an EMBL/GenBank/DDBJ whole genome shotgun (WGS) entry which is preliminary data.</text>
</comment>
<evidence type="ECO:0000313" key="1">
    <source>
        <dbReference type="EMBL" id="TQR08258.1"/>
    </source>
</evidence>
<evidence type="ECO:0000313" key="2">
    <source>
        <dbReference type="Proteomes" id="UP000317316"/>
    </source>
</evidence>
<name>A0A544SSX5_9BACI</name>
<dbReference type="Proteomes" id="UP000317316">
    <property type="component" value="Unassembled WGS sequence"/>
</dbReference>
<dbReference type="AlphaFoldDB" id="A0A544SSX5"/>
<gene>
    <name evidence="1" type="ORF">FG382_21450</name>
</gene>
<protein>
    <submittedName>
        <fullName evidence="1">Uncharacterized protein</fullName>
    </submittedName>
</protein>
<dbReference type="RefSeq" id="WP_142540895.1">
    <property type="nucleotide sequence ID" value="NZ_BMIE01000012.1"/>
</dbReference>
<proteinExistence type="predicted"/>
<accession>A0A544SSX5</accession>
<sequence length="101" mass="10658">MNEVDAWISATGRTLSAGLASDASLAPAQARRKSKFRYPQSRVFSILGTKAKNATSCSNAFEANIVLASAEVAALSLQSTVLANYSALPLSIKFTFKSDNA</sequence>
<reference evidence="1 2" key="1">
    <citation type="submission" date="2019-05" db="EMBL/GenBank/DDBJ databases">
        <title>Psychrobacillus vulpis sp. nov., a new species isolated from feces of a red fox that inhabits in The Tablas de Daimiel Natural Park, Albacete, Spain.</title>
        <authorList>
            <person name="Rodriguez M."/>
            <person name="Reina J.C."/>
            <person name="Bejar V."/>
            <person name="Llamas I."/>
        </authorList>
    </citation>
    <scope>NUCLEOTIDE SEQUENCE [LARGE SCALE GENOMIC DNA]</scope>
    <source>
        <strain evidence="1 2">NEAU-3TGS17</strain>
    </source>
</reference>
<organism evidence="1 2">
    <name type="scientific">Psychrobacillus lasiicapitis</name>
    <dbReference type="NCBI Taxonomy" id="1636719"/>
    <lineage>
        <taxon>Bacteria</taxon>
        <taxon>Bacillati</taxon>
        <taxon>Bacillota</taxon>
        <taxon>Bacilli</taxon>
        <taxon>Bacillales</taxon>
        <taxon>Bacillaceae</taxon>
        <taxon>Psychrobacillus</taxon>
    </lineage>
</organism>
<keyword evidence="2" id="KW-1185">Reference proteome</keyword>
<dbReference type="EMBL" id="VDGH01000017">
    <property type="protein sequence ID" value="TQR08258.1"/>
    <property type="molecule type" value="Genomic_DNA"/>
</dbReference>